<keyword evidence="5" id="KW-0136">Cellulose degradation</keyword>
<evidence type="ECO:0000256" key="4">
    <source>
        <dbReference type="ARBA" id="ARBA00022801"/>
    </source>
</evidence>
<dbReference type="Gene3D" id="1.50.10.10">
    <property type="match status" value="1"/>
</dbReference>
<dbReference type="GO" id="GO:0030245">
    <property type="term" value="P:cellulose catabolic process"/>
    <property type="evidence" value="ECO:0007669"/>
    <property type="project" value="UniProtKB-KW"/>
</dbReference>
<organism evidence="9 10">
    <name type="scientific">Phyllobacterium trifolii</name>
    <dbReference type="NCBI Taxonomy" id="300193"/>
    <lineage>
        <taxon>Bacteria</taxon>
        <taxon>Pseudomonadati</taxon>
        <taxon>Pseudomonadota</taxon>
        <taxon>Alphaproteobacteria</taxon>
        <taxon>Hyphomicrobiales</taxon>
        <taxon>Phyllobacteriaceae</taxon>
        <taxon>Phyllobacterium</taxon>
    </lineage>
</organism>
<comment type="catalytic activity">
    <reaction evidence="1">
        <text>Endohydrolysis of (1-&gt;4)-beta-D-glucosidic linkages in cellulose, lichenin and cereal beta-D-glucans.</text>
        <dbReference type="EC" id="3.2.1.4"/>
    </reaction>
</comment>
<evidence type="ECO:0000256" key="3">
    <source>
        <dbReference type="ARBA" id="ARBA00012601"/>
    </source>
</evidence>
<evidence type="ECO:0000313" key="10">
    <source>
        <dbReference type="Proteomes" id="UP000554520"/>
    </source>
</evidence>
<reference evidence="9 10" key="1">
    <citation type="submission" date="2020-08" db="EMBL/GenBank/DDBJ databases">
        <title>Genomic Encyclopedia of Type Strains, Phase III (KMG-III): the genomes of soil and plant-associated and newly described type strains.</title>
        <authorList>
            <person name="Whitman W."/>
        </authorList>
    </citation>
    <scope>NUCLEOTIDE SEQUENCE [LARGE SCALE GENOMIC DNA]</scope>
    <source>
        <strain evidence="9 10">CECT 7015</strain>
    </source>
</reference>
<keyword evidence="6 9" id="KW-0326">Glycosidase</keyword>
<keyword evidence="7" id="KW-0119">Carbohydrate metabolism</keyword>
<dbReference type="Pfam" id="PF01270">
    <property type="entry name" value="Glyco_hydro_8"/>
    <property type="match status" value="1"/>
</dbReference>
<feature type="chain" id="PRO_5032402328" description="cellulase" evidence="8">
    <location>
        <begin position="23"/>
        <end position="350"/>
    </location>
</feature>
<sequence>MRLYSLALAVLAALVWSNTSMGQTSAKAHVKPDDWQAYKSHFVDTSGRVIDDANGKISHSESQGYGLLLAYLANSKADFDLIWSFTRTEFLLRDDGLAVWKWDPNSKPHVTDSNNASDGDILIAYALTLAGSGWNRNDLTATAKTMIRAIGKANVIEAQKQLLLLPGVTGFSAADREDGPVINLSYWIFEVFPKFAALDQATDWNRLGKDGLSLIDVARGGPRSLPADWISARTVFKPAKGFPPEFGYNALRIPLYMMRAGVTDRAQLEPLRQGMSPDGTNVAIVDIPSGTATETLTDPGYTIIPALVDCVLDKKKLPESVRSFRPTLYYPSTLHLLSLSFVYGQHPECL</sequence>
<comment type="similarity">
    <text evidence="2">Belongs to the glycosyl hydrolase 8 (cellulase D) family.</text>
</comment>
<dbReference type="InterPro" id="IPR008928">
    <property type="entry name" value="6-hairpin_glycosidase_sf"/>
</dbReference>
<evidence type="ECO:0000313" key="9">
    <source>
        <dbReference type="EMBL" id="MBB3148898.1"/>
    </source>
</evidence>
<evidence type="ECO:0000256" key="6">
    <source>
        <dbReference type="ARBA" id="ARBA00023295"/>
    </source>
</evidence>
<dbReference type="AlphaFoldDB" id="A0A839UCY1"/>
<name>A0A839UCY1_9HYPH</name>
<accession>A0A839UCY1</accession>
<dbReference type="RefSeq" id="WP_112531942.1">
    <property type="nucleotide sequence ID" value="NZ_JACHXN010000024.1"/>
</dbReference>
<dbReference type="EMBL" id="JACHXN010000024">
    <property type="protein sequence ID" value="MBB3148898.1"/>
    <property type="molecule type" value="Genomic_DNA"/>
</dbReference>
<proteinExistence type="inferred from homology"/>
<dbReference type="InterPro" id="IPR012341">
    <property type="entry name" value="6hp_glycosidase-like_sf"/>
</dbReference>
<gene>
    <name evidence="9" type="ORF">FHS21_005346</name>
</gene>
<dbReference type="Proteomes" id="UP000554520">
    <property type="component" value="Unassembled WGS sequence"/>
</dbReference>
<protein>
    <recommendedName>
        <fullName evidence="3">cellulase</fullName>
        <ecNumber evidence="3">3.2.1.4</ecNumber>
    </recommendedName>
</protein>
<comment type="caution">
    <text evidence="9">The sequence shown here is derived from an EMBL/GenBank/DDBJ whole genome shotgun (WGS) entry which is preliminary data.</text>
</comment>
<dbReference type="EC" id="3.2.1.4" evidence="3"/>
<dbReference type="GO" id="GO:0008810">
    <property type="term" value="F:cellulase activity"/>
    <property type="evidence" value="ECO:0007669"/>
    <property type="project" value="UniProtKB-EC"/>
</dbReference>
<keyword evidence="10" id="KW-1185">Reference proteome</keyword>
<feature type="signal peptide" evidence="8">
    <location>
        <begin position="1"/>
        <end position="22"/>
    </location>
</feature>
<evidence type="ECO:0000256" key="7">
    <source>
        <dbReference type="ARBA" id="ARBA00023326"/>
    </source>
</evidence>
<evidence type="ECO:0000256" key="2">
    <source>
        <dbReference type="ARBA" id="ARBA00009209"/>
    </source>
</evidence>
<keyword evidence="7" id="KW-0624">Polysaccharide degradation</keyword>
<keyword evidence="8" id="KW-0732">Signal</keyword>
<evidence type="ECO:0000256" key="8">
    <source>
        <dbReference type="SAM" id="SignalP"/>
    </source>
</evidence>
<dbReference type="SUPFAM" id="SSF48208">
    <property type="entry name" value="Six-hairpin glycosidases"/>
    <property type="match status" value="1"/>
</dbReference>
<dbReference type="PRINTS" id="PR00735">
    <property type="entry name" value="GLHYDRLASE8"/>
</dbReference>
<evidence type="ECO:0000256" key="1">
    <source>
        <dbReference type="ARBA" id="ARBA00000966"/>
    </source>
</evidence>
<evidence type="ECO:0000256" key="5">
    <source>
        <dbReference type="ARBA" id="ARBA00023001"/>
    </source>
</evidence>
<keyword evidence="4 9" id="KW-0378">Hydrolase</keyword>
<dbReference type="InterPro" id="IPR002037">
    <property type="entry name" value="Glyco_hydro_8"/>
</dbReference>